<reference evidence="2 3" key="1">
    <citation type="journal article" date="2003" name="Virology">
        <title>Genome sequence and organization of a nucleopolyhedrovirus isolated from the smaller tea tortrix, Adoxophyes honmai.</title>
        <authorList>
            <person name="Nakai M."/>
            <person name="Goto C."/>
            <person name="Kang W."/>
            <person name="Shikata M."/>
            <person name="Luque T."/>
            <person name="Kunimi Y."/>
        </authorList>
    </citation>
    <scope>NUCLEOTIDE SEQUENCE [LARGE SCALE GENOMIC DNA]</scope>
    <source>
        <strain evidence="2 3">ADN001</strain>
    </source>
</reference>
<dbReference type="RefSeq" id="NP_818658.1">
    <property type="nucleotide sequence ID" value="NC_004690.1"/>
</dbReference>
<dbReference type="OrthoDB" id="12499at10239"/>
<evidence type="ECO:0000313" key="2">
    <source>
        <dbReference type="EMBL" id="BAC67262.1"/>
    </source>
</evidence>
<dbReference type="EMBL" id="AP006270">
    <property type="protein sequence ID" value="BAC67262.1"/>
    <property type="molecule type" value="Genomic_DNA"/>
</dbReference>
<protein>
    <recommendedName>
        <fullName evidence="1">Nudix hydrolase domain-containing protein</fullName>
    </recommendedName>
</protein>
<keyword evidence="3" id="KW-1185">Reference proteome</keyword>
<feature type="domain" description="Nudix hydrolase" evidence="1">
    <location>
        <begin position="1"/>
        <end position="173"/>
    </location>
</feature>
<evidence type="ECO:0000313" key="3">
    <source>
        <dbReference type="Proteomes" id="UP000232720"/>
    </source>
</evidence>
<accession>Q80LT5</accession>
<proteinExistence type="predicted"/>
<dbReference type="InterPro" id="IPR015797">
    <property type="entry name" value="NUDIX_hydrolase-like_dom_sf"/>
</dbReference>
<dbReference type="InterPro" id="IPR000086">
    <property type="entry name" value="NUDIX_hydrolase_dom"/>
</dbReference>
<organism evidence="2 3">
    <name type="scientific">Adoxophyes honmai nucleopolyhedrovirus</name>
    <dbReference type="NCBI Taxonomy" id="224399"/>
    <lineage>
        <taxon>Viruses</taxon>
        <taxon>Viruses incertae sedis</taxon>
        <taxon>Naldaviricetes</taxon>
        <taxon>Lefavirales</taxon>
        <taxon>Baculoviridae</taxon>
        <taxon>Alphabaculovirus</taxon>
        <taxon>Alphabaculovirus adhonmai</taxon>
    </lineage>
</organism>
<dbReference type="SUPFAM" id="SSF55811">
    <property type="entry name" value="Nudix"/>
    <property type="match status" value="1"/>
</dbReference>
<evidence type="ECO:0000259" key="1">
    <source>
        <dbReference type="PROSITE" id="PS51462"/>
    </source>
</evidence>
<name>Q80LT5_NPVAH</name>
<dbReference type="PROSITE" id="PS51462">
    <property type="entry name" value="NUDIX"/>
    <property type="match status" value="1"/>
</dbReference>
<organismHost>
    <name type="scientific">Adoxophyes honmai</name>
    <name type="common">Smaller tea tortrix moth</name>
    <dbReference type="NCBI Taxonomy" id="85585"/>
</organismHost>
<sequence length="227" mass="27004">MRSAGLFLIMEKNRAILLNALKSYKASDRFAMTFAEKISIPRGRRDGNDLFDYETAVREFIEETGTYFESAYVYNYPFYLQWNDDGVVYKYYIYIGILKGILQTLPQSPNTFCVRLKSSSYKSNDYNIYLTIRKQNNELPRNLYISTLNEYYQYMHEKQLVTYRSSNYVQFFEYIEIIKNKFDCCQLKDFFLLRLHFSSPSPIISPCRRKKISSAIKTELRNIITRA</sequence>
<dbReference type="Proteomes" id="UP000232720">
    <property type="component" value="Genome"/>
</dbReference>
<dbReference type="GeneID" id="1485841"/>
<dbReference type="KEGG" id="vg:1485841"/>